<dbReference type="PANTHER" id="PTHR24058">
    <property type="entry name" value="DUAL SPECIFICITY PROTEIN KINASE"/>
    <property type="match status" value="1"/>
</dbReference>
<feature type="compositionally biased region" description="Low complexity" evidence="19">
    <location>
        <begin position="799"/>
        <end position="817"/>
    </location>
</feature>
<dbReference type="Proteomes" id="UP001217754">
    <property type="component" value="Chromosome 7"/>
</dbReference>
<keyword evidence="10 18" id="KW-0067">ATP-binding</keyword>
<dbReference type="RefSeq" id="XP_060123625.1">
    <property type="nucleotide sequence ID" value="XM_060267642.1"/>
</dbReference>
<feature type="region of interest" description="Disordered" evidence="19">
    <location>
        <begin position="1525"/>
        <end position="1557"/>
    </location>
</feature>
<dbReference type="FunFam" id="1.10.510.10:FF:000112">
    <property type="entry name" value="Putative dual specificity tyrosine-phosphorylation-regulated kinase 2"/>
    <property type="match status" value="1"/>
</dbReference>
<dbReference type="GO" id="GO:0006357">
    <property type="term" value="P:regulation of transcription by RNA polymerase II"/>
    <property type="evidence" value="ECO:0007669"/>
    <property type="project" value="InterPro"/>
</dbReference>
<feature type="compositionally biased region" description="Low complexity" evidence="19">
    <location>
        <begin position="1544"/>
        <end position="1557"/>
    </location>
</feature>
<dbReference type="Gene3D" id="3.30.10.30">
    <property type="entry name" value="DYRK"/>
    <property type="match status" value="1"/>
</dbReference>
<reference evidence="21" key="1">
    <citation type="submission" date="2023-03" db="EMBL/GenBank/DDBJ databases">
        <title>Mating type loci evolution in Malassezia.</title>
        <authorList>
            <person name="Coelho M.A."/>
        </authorList>
    </citation>
    <scope>NUCLEOTIDE SEQUENCE</scope>
    <source>
        <strain evidence="21">CBS 9431</strain>
    </source>
</reference>
<keyword evidence="8 18" id="KW-0547">Nucleotide-binding</keyword>
<evidence type="ECO:0000256" key="13">
    <source>
        <dbReference type="ARBA" id="ARBA00023242"/>
    </source>
</evidence>
<evidence type="ECO:0000313" key="21">
    <source>
        <dbReference type="EMBL" id="WFD40728.1"/>
    </source>
</evidence>
<dbReference type="Gene3D" id="1.10.510.10">
    <property type="entry name" value="Transferase(Phosphotransferase) domain 1"/>
    <property type="match status" value="1"/>
</dbReference>
<keyword evidence="7 21" id="KW-0808">Transferase</keyword>
<dbReference type="EC" id="2.7.12.1" evidence="4"/>
<gene>
    <name evidence="21" type="primary">POM1</name>
    <name evidence="21" type="ORF">MJAP1_003717</name>
</gene>
<evidence type="ECO:0000256" key="1">
    <source>
        <dbReference type="ARBA" id="ARBA00004123"/>
    </source>
</evidence>
<keyword evidence="22" id="KW-1185">Reference proteome</keyword>
<evidence type="ECO:0000256" key="9">
    <source>
        <dbReference type="ARBA" id="ARBA00022777"/>
    </source>
</evidence>
<organism evidence="21 22">
    <name type="scientific">Malassezia japonica</name>
    <dbReference type="NCBI Taxonomy" id="223818"/>
    <lineage>
        <taxon>Eukaryota</taxon>
        <taxon>Fungi</taxon>
        <taxon>Dikarya</taxon>
        <taxon>Basidiomycota</taxon>
        <taxon>Ustilaginomycotina</taxon>
        <taxon>Malasseziomycetes</taxon>
        <taxon>Malasseziales</taxon>
        <taxon>Malasseziaceae</taxon>
        <taxon>Malassezia</taxon>
    </lineage>
</organism>
<dbReference type="GO" id="GO:0016592">
    <property type="term" value="C:mediator complex"/>
    <property type="evidence" value="ECO:0007669"/>
    <property type="project" value="InterPro"/>
</dbReference>
<feature type="compositionally biased region" description="Basic and acidic residues" evidence="19">
    <location>
        <begin position="549"/>
        <end position="560"/>
    </location>
</feature>
<evidence type="ECO:0000256" key="4">
    <source>
        <dbReference type="ARBA" id="ARBA00013203"/>
    </source>
</evidence>
<feature type="compositionally biased region" description="Polar residues" evidence="19">
    <location>
        <begin position="492"/>
        <end position="508"/>
    </location>
</feature>
<comment type="catalytic activity">
    <reaction evidence="16">
        <text>L-threonyl-[protein] + ATP = O-phospho-L-threonyl-[protein] + ADP + H(+)</text>
        <dbReference type="Rhea" id="RHEA:46608"/>
        <dbReference type="Rhea" id="RHEA-COMP:11060"/>
        <dbReference type="Rhea" id="RHEA-COMP:11605"/>
        <dbReference type="ChEBI" id="CHEBI:15378"/>
        <dbReference type="ChEBI" id="CHEBI:30013"/>
        <dbReference type="ChEBI" id="CHEBI:30616"/>
        <dbReference type="ChEBI" id="CHEBI:61977"/>
        <dbReference type="ChEBI" id="CHEBI:456216"/>
        <dbReference type="EC" id="2.7.12.1"/>
    </reaction>
</comment>
<feature type="compositionally biased region" description="Polar residues" evidence="19">
    <location>
        <begin position="340"/>
        <end position="353"/>
    </location>
</feature>
<dbReference type="SMART" id="SM00220">
    <property type="entry name" value="S_TKc"/>
    <property type="match status" value="1"/>
</dbReference>
<dbReference type="GO" id="GO:0003712">
    <property type="term" value="F:transcription coregulator activity"/>
    <property type="evidence" value="ECO:0007669"/>
    <property type="project" value="InterPro"/>
</dbReference>
<feature type="region of interest" description="Disordered" evidence="19">
    <location>
        <begin position="417"/>
        <end position="1037"/>
    </location>
</feature>
<dbReference type="GO" id="GO:0005524">
    <property type="term" value="F:ATP binding"/>
    <property type="evidence" value="ECO:0007669"/>
    <property type="project" value="UniProtKB-UniRule"/>
</dbReference>
<dbReference type="GeneID" id="85227368"/>
<feature type="compositionally biased region" description="Basic residues" evidence="19">
    <location>
        <begin position="836"/>
        <end position="847"/>
    </location>
</feature>
<feature type="compositionally biased region" description="Polar residues" evidence="19">
    <location>
        <begin position="291"/>
        <end position="315"/>
    </location>
</feature>
<evidence type="ECO:0000256" key="19">
    <source>
        <dbReference type="SAM" id="MobiDB-lite"/>
    </source>
</evidence>
<dbReference type="PROSITE" id="PS00108">
    <property type="entry name" value="PROTEIN_KINASE_ST"/>
    <property type="match status" value="1"/>
</dbReference>
<feature type="compositionally biased region" description="Polar residues" evidence="19">
    <location>
        <begin position="927"/>
        <end position="942"/>
    </location>
</feature>
<dbReference type="GO" id="GO:0004674">
    <property type="term" value="F:protein serine/threonine kinase activity"/>
    <property type="evidence" value="ECO:0007669"/>
    <property type="project" value="UniProtKB-KW"/>
</dbReference>
<feature type="compositionally biased region" description="Low complexity" evidence="19">
    <location>
        <begin position="1057"/>
        <end position="1078"/>
    </location>
</feature>
<feature type="compositionally biased region" description="Low complexity" evidence="19">
    <location>
        <begin position="596"/>
        <end position="622"/>
    </location>
</feature>
<evidence type="ECO:0000256" key="5">
    <source>
        <dbReference type="ARBA" id="ARBA00020629"/>
    </source>
</evidence>
<protein>
    <recommendedName>
        <fullName evidence="5">Mediator of RNA polymerase II transcription subunit 4</fullName>
        <ecNumber evidence="4">2.7.12.1</ecNumber>
    </recommendedName>
    <alternativeName>
        <fullName evidence="14">Mediator complex subunit 4</fullName>
    </alternativeName>
</protein>
<proteinExistence type="inferred from homology"/>
<dbReference type="InterPro" id="IPR008271">
    <property type="entry name" value="Ser/Thr_kinase_AS"/>
</dbReference>
<keyword evidence="12" id="KW-0804">Transcription</keyword>
<name>A0AAF0F0W7_9BASI</name>
<evidence type="ECO:0000256" key="18">
    <source>
        <dbReference type="PROSITE-ProRule" id="PRU10141"/>
    </source>
</evidence>
<comment type="similarity">
    <text evidence="2">Belongs to the protein kinase superfamily. CMGC Ser/Thr protein kinase family. MNB/DYRK subfamily.</text>
</comment>
<feature type="region of interest" description="Disordered" evidence="19">
    <location>
        <begin position="340"/>
        <end position="376"/>
    </location>
</feature>
<evidence type="ECO:0000256" key="15">
    <source>
        <dbReference type="ARBA" id="ARBA00049003"/>
    </source>
</evidence>
<keyword evidence="9 21" id="KW-0418">Kinase</keyword>
<evidence type="ECO:0000256" key="17">
    <source>
        <dbReference type="ARBA" id="ARBA00051680"/>
    </source>
</evidence>
<evidence type="ECO:0000256" key="7">
    <source>
        <dbReference type="ARBA" id="ARBA00022679"/>
    </source>
</evidence>
<keyword evidence="11" id="KW-0805">Transcription regulation</keyword>
<dbReference type="Pfam" id="PF00069">
    <property type="entry name" value="Pkinase"/>
    <property type="match status" value="1"/>
</dbReference>
<evidence type="ECO:0000256" key="8">
    <source>
        <dbReference type="ARBA" id="ARBA00022741"/>
    </source>
</evidence>
<dbReference type="InterPro" id="IPR042521">
    <property type="entry name" value="DYRK"/>
</dbReference>
<keyword evidence="6" id="KW-0723">Serine/threonine-protein kinase</keyword>
<dbReference type="Gene3D" id="3.30.200.20">
    <property type="entry name" value="Phosphorylase Kinase, domain 1"/>
    <property type="match status" value="1"/>
</dbReference>
<dbReference type="InterPro" id="IPR017441">
    <property type="entry name" value="Protein_kinase_ATP_BS"/>
</dbReference>
<evidence type="ECO:0000256" key="10">
    <source>
        <dbReference type="ARBA" id="ARBA00022840"/>
    </source>
</evidence>
<dbReference type="GO" id="GO:0005737">
    <property type="term" value="C:cytoplasm"/>
    <property type="evidence" value="ECO:0007669"/>
    <property type="project" value="TreeGrafter"/>
</dbReference>
<accession>A0AAF0F0W7</accession>
<evidence type="ECO:0000313" key="22">
    <source>
        <dbReference type="Proteomes" id="UP001217754"/>
    </source>
</evidence>
<dbReference type="GO" id="GO:0004712">
    <property type="term" value="F:protein serine/threonine/tyrosine kinase activity"/>
    <property type="evidence" value="ECO:0007669"/>
    <property type="project" value="UniProtKB-EC"/>
</dbReference>
<dbReference type="EMBL" id="CP119964">
    <property type="protein sequence ID" value="WFD40728.1"/>
    <property type="molecule type" value="Genomic_DNA"/>
</dbReference>
<feature type="region of interest" description="Disordered" evidence="19">
    <location>
        <begin position="281"/>
        <end position="322"/>
    </location>
</feature>
<feature type="binding site" evidence="18">
    <location>
        <position position="1248"/>
    </location>
    <ligand>
        <name>ATP</name>
        <dbReference type="ChEBI" id="CHEBI:30616"/>
    </ligand>
</feature>
<evidence type="ECO:0000259" key="20">
    <source>
        <dbReference type="SMART" id="SM00220"/>
    </source>
</evidence>
<feature type="compositionally biased region" description="Polar residues" evidence="19">
    <location>
        <begin position="564"/>
        <end position="576"/>
    </location>
</feature>
<dbReference type="InterPro" id="IPR011009">
    <property type="entry name" value="Kinase-like_dom_sf"/>
</dbReference>
<feature type="compositionally biased region" description="Basic and acidic residues" evidence="19">
    <location>
        <begin position="1015"/>
        <end position="1034"/>
    </location>
</feature>
<evidence type="ECO:0000256" key="12">
    <source>
        <dbReference type="ARBA" id="ARBA00023163"/>
    </source>
</evidence>
<keyword evidence="13" id="KW-0539">Nucleus</keyword>
<evidence type="ECO:0000256" key="2">
    <source>
        <dbReference type="ARBA" id="ARBA00008867"/>
    </source>
</evidence>
<evidence type="ECO:0000256" key="14">
    <source>
        <dbReference type="ARBA" id="ARBA00031257"/>
    </source>
</evidence>
<evidence type="ECO:0000256" key="3">
    <source>
        <dbReference type="ARBA" id="ARBA00009626"/>
    </source>
</evidence>
<dbReference type="CDD" id="cd14210">
    <property type="entry name" value="PKc_DYRK"/>
    <property type="match status" value="1"/>
</dbReference>
<dbReference type="GO" id="GO:0005856">
    <property type="term" value="C:cytoskeleton"/>
    <property type="evidence" value="ECO:0007669"/>
    <property type="project" value="TreeGrafter"/>
</dbReference>
<dbReference type="PROSITE" id="PS00107">
    <property type="entry name" value="PROTEIN_KINASE_ATP"/>
    <property type="match status" value="1"/>
</dbReference>
<dbReference type="PANTHER" id="PTHR24058:SF22">
    <property type="entry name" value="DUAL SPECIFICITY TYROSINE-PHOSPHORYLATION-REGULATED KINASE 4"/>
    <property type="match status" value="1"/>
</dbReference>
<sequence>METLESALRGVLASLRTHAEGLFDDLAENAALDRQGGSRGASVHTHLAALDKLDAELGAVLGMAATHQANEARIAPLLKEIQARDTLQRTSIAKVASLRAELHALVLAADAERDEMQHAEDDPLDYHRVLAYAQRLARYTSAPPGYRLEPPEAPAADDAPLHLAPEYNQKAARAAGYYDPAIPPMPQELPFPSDRLMRQGILYADAAGGVPPPEAPAPVQETIDAAPAPAPAALDTFAMDDEDAFDLDLNPHYEASESVAGPLPTTDALGLAPALTPSAYSSSVPRYADTSVPSAPQTPAHTQLTPQRSPESNAPSPRVYDRTGQVGIGELATPRWFQQSVPGATQRSPQAASPSRARNIPPESLPGTAQQTAARHARAISYSMTPGQPRSEPRASLPTFASMQQLSELGVDESSDAFFSRPLQDTSTASALPTPGRRDASGTGPASPQARARNAPLGSMRTPDTRADKAPQRRSNRISSSSFVPAFLRGNSGDSQSARKFLGLSSTDVLRKLDGLSVSPRGRDVPEKEEGDQSTQSLPARMLFSSPKDGSDPFRVHDAARAPNASSAEGSTSTQGPGAAPDVHRPTRASVPTVHSVGAAPSVVPSAAPSAEPSTAPSTEAPSAPPSEPHTSYAPSSEAHTLHAPLNEPRASHPPAPFPSDAPSSGVPAAADVPPAAAPLSAPLSSAPDSLSPVGTAGHSEEAFPPRSQLVDTSRWPRLDSTYTDARPDSAVHATAVAPDTSATLPRSAVHATAPPELSADELGVISGPTPRDTRRDSRTLRRNRASMQTEPGEEDEPSGSLAGRLSRRSLVALGALFKASPRRSDDAPSDTPPKPRSRLSFRRRRQSMPSKPDGLDAPDATPVQSPPPTLPPKSTLRRTEGQDNVPPMRQEPSAYHTAKAQGSRIPRASSMMRLLSRKTPVDEPRQTPSRIPQSTSMQSVRTQEHEPSLPSAKSTHSVHRAEGETPLKALARARQRRTSPVKEEAVKVRTLRKGQNAEAADALRRQRAAAAKTQVERKTPSERKPVPSREEPPLRWNVRKSATMAAAPAAAAAAAAPAAAPVSRSPSVRSMPRSTSVHSRLSSRTAVPSAPSPMSMAALRLDDEKNGDAEMERHIARVQQRKLAGGARQDELDQQLEFPTSVAPSKRLSPRQAEVIYGNHLCPYEVQELYEYESIYYVGSFARHKHYATPDKPDRNFGYDDERGDYEVNLRDHLAFRYEIVKLLGRGSFGQVLQCKDHKTGEHVAIKLIRNKKRFHHQALVEVKIMESLTKSDLAGEHNVVHMTDSFTFRSHLCVTMELLSINLYELIKANSFEGFSLHLIRRFAMQTLQCLELMRAARIVHCDLKPENILLKHPRRSEIRVIDYGSSCYENEKVYTYIQSRFYRSPEVILGMDYNMAIDMWSLGCILVELHTGYPIFPGENEQDQLACMMEVLGLPDRHLLEKSTRRKLFFDSTGAPRPVVNSRGHRRRPNSKTLASAVRSRDELFLDFIAQCLAWDPEKRIRADAALQHPWFTHPIDAQVSSAIPRAQAPRRPRATDANGSLLPRASLPPAAAT</sequence>
<comment type="similarity">
    <text evidence="3">Belongs to the Mediator complex subunit 4 family.</text>
</comment>
<feature type="compositionally biased region" description="Low complexity" evidence="19">
    <location>
        <begin position="661"/>
        <end position="694"/>
    </location>
</feature>
<comment type="catalytic activity">
    <reaction evidence="17">
        <text>L-tyrosyl-[protein] + ATP = O-phospho-L-tyrosyl-[protein] + ADP + H(+)</text>
        <dbReference type="Rhea" id="RHEA:10596"/>
        <dbReference type="Rhea" id="RHEA-COMP:10136"/>
        <dbReference type="Rhea" id="RHEA-COMP:20101"/>
        <dbReference type="ChEBI" id="CHEBI:15378"/>
        <dbReference type="ChEBI" id="CHEBI:30616"/>
        <dbReference type="ChEBI" id="CHEBI:46858"/>
        <dbReference type="ChEBI" id="CHEBI:61978"/>
        <dbReference type="ChEBI" id="CHEBI:456216"/>
        <dbReference type="EC" id="2.7.12.1"/>
    </reaction>
</comment>
<dbReference type="Pfam" id="PF10018">
    <property type="entry name" value="Med4"/>
    <property type="match status" value="1"/>
</dbReference>
<dbReference type="SUPFAM" id="SSF56112">
    <property type="entry name" value="Protein kinase-like (PK-like)"/>
    <property type="match status" value="1"/>
</dbReference>
<dbReference type="InterPro" id="IPR050494">
    <property type="entry name" value="Ser_Thr_dual-spec_kinase"/>
</dbReference>
<feature type="domain" description="Protein kinase" evidence="20">
    <location>
        <begin position="1219"/>
        <end position="1515"/>
    </location>
</feature>
<comment type="catalytic activity">
    <reaction evidence="15">
        <text>L-seryl-[protein] + ATP = O-phospho-L-seryl-[protein] + ADP + H(+)</text>
        <dbReference type="Rhea" id="RHEA:17989"/>
        <dbReference type="Rhea" id="RHEA-COMP:9863"/>
        <dbReference type="Rhea" id="RHEA-COMP:11604"/>
        <dbReference type="ChEBI" id="CHEBI:15378"/>
        <dbReference type="ChEBI" id="CHEBI:29999"/>
        <dbReference type="ChEBI" id="CHEBI:30616"/>
        <dbReference type="ChEBI" id="CHEBI:83421"/>
        <dbReference type="ChEBI" id="CHEBI:456216"/>
        <dbReference type="EC" id="2.7.12.1"/>
    </reaction>
</comment>
<evidence type="ECO:0000256" key="11">
    <source>
        <dbReference type="ARBA" id="ARBA00023015"/>
    </source>
</evidence>
<evidence type="ECO:0000256" key="16">
    <source>
        <dbReference type="ARBA" id="ARBA00049308"/>
    </source>
</evidence>
<comment type="subcellular location">
    <subcellularLocation>
        <location evidence="1">Nucleus</location>
    </subcellularLocation>
</comment>
<dbReference type="InterPro" id="IPR019258">
    <property type="entry name" value="Mediator_Med4"/>
</dbReference>
<feature type="region of interest" description="Disordered" evidence="19">
    <location>
        <begin position="1057"/>
        <end position="1096"/>
    </location>
</feature>
<evidence type="ECO:0000256" key="6">
    <source>
        <dbReference type="ARBA" id="ARBA00022527"/>
    </source>
</evidence>
<dbReference type="InterPro" id="IPR000719">
    <property type="entry name" value="Prot_kinase_dom"/>
</dbReference>